<evidence type="ECO:0000313" key="2">
    <source>
        <dbReference type="Proteomes" id="UP000030655"/>
    </source>
</evidence>
<sequence length="44" mass="5121">MSVNKIDLWIKELEDINDGLDQLLLLSSEIPFIARHVVKLEDEK</sequence>
<gene>
    <name evidence="1" type="ORF">H312_03061</name>
</gene>
<keyword evidence="2" id="KW-1185">Reference proteome</keyword>
<protein>
    <submittedName>
        <fullName evidence="1">Uncharacterized protein</fullName>
    </submittedName>
</protein>
<reference evidence="2" key="1">
    <citation type="submission" date="2013-02" db="EMBL/GenBank/DDBJ databases">
        <authorList>
            <consortium name="The Broad Institute Genome Sequencing Platform"/>
            <person name="Cuomo C."/>
            <person name="Becnel J."/>
            <person name="Sanscrainte N."/>
            <person name="Walker B."/>
            <person name="Young S.K."/>
            <person name="Zeng Q."/>
            <person name="Gargeya S."/>
            <person name="Fitzgerald M."/>
            <person name="Haas B."/>
            <person name="Abouelleil A."/>
            <person name="Alvarado L."/>
            <person name="Arachchi H.M."/>
            <person name="Berlin A.M."/>
            <person name="Chapman S.B."/>
            <person name="Dewar J."/>
            <person name="Goldberg J."/>
            <person name="Griggs A."/>
            <person name="Gujja S."/>
            <person name="Hansen M."/>
            <person name="Howarth C."/>
            <person name="Imamovic A."/>
            <person name="Larimer J."/>
            <person name="McCowan C."/>
            <person name="Murphy C."/>
            <person name="Neiman D."/>
            <person name="Pearson M."/>
            <person name="Priest M."/>
            <person name="Roberts A."/>
            <person name="Saif S."/>
            <person name="Shea T."/>
            <person name="Sisk P."/>
            <person name="Sykes S."/>
            <person name="Wortman J."/>
            <person name="Nusbaum C."/>
            <person name="Birren B."/>
        </authorList>
    </citation>
    <scope>NUCLEOTIDE SEQUENCE [LARGE SCALE GENOMIC DNA]</scope>
    <source>
        <strain evidence="2">PRA339</strain>
    </source>
</reference>
<dbReference type="VEuPathDB" id="MicrosporidiaDB:H312_03061"/>
<dbReference type="HOGENOM" id="CLU_3224437_0_0_1"/>
<dbReference type="AlphaFoldDB" id="A0A059EXE3"/>
<organism evidence="1 2">
    <name type="scientific">Anncaliia algerae PRA339</name>
    <dbReference type="NCBI Taxonomy" id="1288291"/>
    <lineage>
        <taxon>Eukaryota</taxon>
        <taxon>Fungi</taxon>
        <taxon>Fungi incertae sedis</taxon>
        <taxon>Microsporidia</taxon>
        <taxon>Tubulinosematoidea</taxon>
        <taxon>Tubulinosematidae</taxon>
        <taxon>Anncaliia</taxon>
    </lineage>
</organism>
<dbReference type="EMBL" id="KK365258">
    <property type="protein sequence ID" value="KCZ79550.1"/>
    <property type="molecule type" value="Genomic_DNA"/>
</dbReference>
<accession>A0A059EXE3</accession>
<proteinExistence type="predicted"/>
<reference evidence="1 2" key="2">
    <citation type="submission" date="2014-03" db="EMBL/GenBank/DDBJ databases">
        <title>The Genome Sequence of Anncaliia algerae insect isolate PRA339.</title>
        <authorList>
            <consortium name="The Broad Institute Genome Sequencing Platform"/>
            <consortium name="The Broad Institute Genome Sequencing Center for Infectious Disease"/>
            <person name="Cuomo C."/>
            <person name="Becnel J."/>
            <person name="Sanscrainte N."/>
            <person name="Walker B."/>
            <person name="Young S.K."/>
            <person name="Zeng Q."/>
            <person name="Gargeya S."/>
            <person name="Fitzgerald M."/>
            <person name="Haas B."/>
            <person name="Abouelleil A."/>
            <person name="Alvarado L."/>
            <person name="Arachchi H.M."/>
            <person name="Berlin A.M."/>
            <person name="Chapman S.B."/>
            <person name="Dewar J."/>
            <person name="Goldberg J."/>
            <person name="Griggs A."/>
            <person name="Gujja S."/>
            <person name="Hansen M."/>
            <person name="Howarth C."/>
            <person name="Imamovic A."/>
            <person name="Larimer J."/>
            <person name="McCowan C."/>
            <person name="Murphy C."/>
            <person name="Neiman D."/>
            <person name="Pearson M."/>
            <person name="Priest M."/>
            <person name="Roberts A."/>
            <person name="Saif S."/>
            <person name="Shea T."/>
            <person name="Sisk P."/>
            <person name="Sykes S."/>
            <person name="Wortman J."/>
            <person name="Nusbaum C."/>
            <person name="Birren B."/>
        </authorList>
    </citation>
    <scope>NUCLEOTIDE SEQUENCE [LARGE SCALE GENOMIC DNA]</scope>
    <source>
        <strain evidence="1 2">PRA339</strain>
    </source>
</reference>
<dbReference type="Proteomes" id="UP000030655">
    <property type="component" value="Unassembled WGS sequence"/>
</dbReference>
<evidence type="ECO:0000313" key="1">
    <source>
        <dbReference type="EMBL" id="KCZ79550.1"/>
    </source>
</evidence>
<name>A0A059EXE3_9MICR</name>